<dbReference type="GO" id="GO:0015297">
    <property type="term" value="F:antiporter activity"/>
    <property type="evidence" value="ECO:0007669"/>
    <property type="project" value="TreeGrafter"/>
</dbReference>
<sequence>MRPWIYLGVAIVSEVFATTFLKQSEGFSRLVPTLASLAGYGLALYCLSRAVQDIELGIAYAIWAGLGTALIVLLGWLVFRQSIDLAAIIGVLMIVGGVVVINAFSELEA</sequence>
<evidence type="ECO:0000313" key="9">
    <source>
        <dbReference type="EMBL" id="WCO68862.1"/>
    </source>
</evidence>
<keyword evidence="3" id="KW-1003">Cell membrane</keyword>
<comment type="subcellular location">
    <subcellularLocation>
        <location evidence="1 7">Cell membrane</location>
        <topology evidence="1 7">Multi-pass membrane protein</topology>
    </subcellularLocation>
</comment>
<dbReference type="InterPro" id="IPR000390">
    <property type="entry name" value="Small_drug/metabolite_transptr"/>
</dbReference>
<keyword evidence="5 8" id="KW-1133">Transmembrane helix</keyword>
<evidence type="ECO:0000256" key="6">
    <source>
        <dbReference type="ARBA" id="ARBA00023136"/>
    </source>
</evidence>
<evidence type="ECO:0000256" key="7">
    <source>
        <dbReference type="RuleBase" id="RU003942"/>
    </source>
</evidence>
<reference evidence="9" key="1">
    <citation type="submission" date="2023-01" db="EMBL/GenBank/DDBJ databases">
        <title>The diversity of Class Acidimicrobiia in South China Sea sediment environments and the proposal of Iamia marina sp. nov., a novel species of the genus Iamia.</title>
        <authorList>
            <person name="He Y."/>
            <person name="Tian X."/>
        </authorList>
    </citation>
    <scope>NUCLEOTIDE SEQUENCE</scope>
    <source>
        <strain evidence="9">DSM 19957</strain>
    </source>
</reference>
<protein>
    <submittedName>
        <fullName evidence="9">Multidrug efflux SMR transporter</fullName>
    </submittedName>
</protein>
<evidence type="ECO:0000313" key="10">
    <source>
        <dbReference type="Proteomes" id="UP001216390"/>
    </source>
</evidence>
<evidence type="ECO:0000256" key="2">
    <source>
        <dbReference type="ARBA" id="ARBA00022448"/>
    </source>
</evidence>
<dbReference type="GO" id="GO:0015199">
    <property type="term" value="F:amino-acid betaine transmembrane transporter activity"/>
    <property type="evidence" value="ECO:0007669"/>
    <property type="project" value="TreeGrafter"/>
</dbReference>
<dbReference type="SUPFAM" id="SSF103481">
    <property type="entry name" value="Multidrug resistance efflux transporter EmrE"/>
    <property type="match status" value="1"/>
</dbReference>
<keyword evidence="4 7" id="KW-0812">Transmembrane</keyword>
<evidence type="ECO:0000256" key="3">
    <source>
        <dbReference type="ARBA" id="ARBA00022475"/>
    </source>
</evidence>
<evidence type="ECO:0000256" key="4">
    <source>
        <dbReference type="ARBA" id="ARBA00022692"/>
    </source>
</evidence>
<dbReference type="InterPro" id="IPR037185">
    <property type="entry name" value="EmrE-like"/>
</dbReference>
<dbReference type="FunFam" id="1.10.3730.20:FF:000001">
    <property type="entry name" value="Quaternary ammonium compound resistance transporter SugE"/>
    <property type="match status" value="1"/>
</dbReference>
<evidence type="ECO:0000256" key="8">
    <source>
        <dbReference type="SAM" id="Phobius"/>
    </source>
</evidence>
<feature type="transmembrane region" description="Helical" evidence="8">
    <location>
        <begin position="85"/>
        <end position="104"/>
    </location>
</feature>
<dbReference type="RefSeq" id="WP_272738377.1">
    <property type="nucleotide sequence ID" value="NZ_CP116942.1"/>
</dbReference>
<comment type="similarity">
    <text evidence="7">Belongs to the drug/metabolite transporter (DMT) superfamily. Small multidrug resistance (SMR) (TC 2.A.7.1) family.</text>
</comment>
<dbReference type="Pfam" id="PF00893">
    <property type="entry name" value="Multi_Drug_Res"/>
    <property type="match status" value="1"/>
</dbReference>
<dbReference type="GO" id="GO:0015220">
    <property type="term" value="F:choline transmembrane transporter activity"/>
    <property type="evidence" value="ECO:0007669"/>
    <property type="project" value="TreeGrafter"/>
</dbReference>
<keyword evidence="6 8" id="KW-0472">Membrane</keyword>
<dbReference type="GO" id="GO:0005886">
    <property type="term" value="C:plasma membrane"/>
    <property type="evidence" value="ECO:0007669"/>
    <property type="project" value="UniProtKB-SubCell"/>
</dbReference>
<feature type="transmembrane region" description="Helical" evidence="8">
    <location>
        <begin position="27"/>
        <end position="47"/>
    </location>
</feature>
<dbReference type="EMBL" id="CP116942">
    <property type="protein sequence ID" value="WCO68862.1"/>
    <property type="molecule type" value="Genomic_DNA"/>
</dbReference>
<dbReference type="AlphaFoldDB" id="A0AAE9Y921"/>
<keyword evidence="2" id="KW-0813">Transport</keyword>
<keyword evidence="10" id="KW-1185">Reference proteome</keyword>
<dbReference type="KEGG" id="ima:PO878_09015"/>
<accession>A0AAE9Y921</accession>
<dbReference type="InterPro" id="IPR045324">
    <property type="entry name" value="Small_multidrug_res"/>
</dbReference>
<dbReference type="PANTHER" id="PTHR30561:SF1">
    <property type="entry name" value="MULTIDRUG TRANSPORTER EMRE"/>
    <property type="match status" value="1"/>
</dbReference>
<evidence type="ECO:0000256" key="1">
    <source>
        <dbReference type="ARBA" id="ARBA00004651"/>
    </source>
</evidence>
<dbReference type="PANTHER" id="PTHR30561">
    <property type="entry name" value="SMR FAMILY PROTON-DEPENDENT DRUG EFFLUX TRANSPORTER SUGE"/>
    <property type="match status" value="1"/>
</dbReference>
<proteinExistence type="inferred from homology"/>
<dbReference type="Gene3D" id="1.10.3730.20">
    <property type="match status" value="1"/>
</dbReference>
<dbReference type="GO" id="GO:0031460">
    <property type="term" value="P:glycine betaine transport"/>
    <property type="evidence" value="ECO:0007669"/>
    <property type="project" value="TreeGrafter"/>
</dbReference>
<dbReference type="Proteomes" id="UP001216390">
    <property type="component" value="Chromosome"/>
</dbReference>
<name>A0AAE9Y921_9ACTN</name>
<feature type="transmembrane region" description="Helical" evidence="8">
    <location>
        <begin position="59"/>
        <end position="79"/>
    </location>
</feature>
<gene>
    <name evidence="9" type="ORF">PO878_09015</name>
</gene>
<organism evidence="9 10">
    <name type="scientific">Iamia majanohamensis</name>
    <dbReference type="NCBI Taxonomy" id="467976"/>
    <lineage>
        <taxon>Bacteria</taxon>
        <taxon>Bacillati</taxon>
        <taxon>Actinomycetota</taxon>
        <taxon>Acidimicrobiia</taxon>
        <taxon>Acidimicrobiales</taxon>
        <taxon>Iamiaceae</taxon>
        <taxon>Iamia</taxon>
    </lineage>
</organism>
<evidence type="ECO:0000256" key="5">
    <source>
        <dbReference type="ARBA" id="ARBA00022989"/>
    </source>
</evidence>